<dbReference type="InterPro" id="IPR000994">
    <property type="entry name" value="Pept_M24"/>
</dbReference>
<dbReference type="InterPro" id="IPR001131">
    <property type="entry name" value="Peptidase_M24B_aminopep-P_CS"/>
</dbReference>
<evidence type="ECO:0000256" key="3">
    <source>
        <dbReference type="ARBA" id="ARBA00022670"/>
    </source>
</evidence>
<dbReference type="SUPFAM" id="SSF53092">
    <property type="entry name" value="Creatinase/prolidase N-terminal domain"/>
    <property type="match status" value="1"/>
</dbReference>
<dbReference type="EMBL" id="QDEB01027330">
    <property type="protein sequence ID" value="RZC40281.1"/>
    <property type="molecule type" value="Genomic_DNA"/>
</dbReference>
<keyword evidence="7" id="KW-0482">Metalloprotease</keyword>
<keyword evidence="3" id="KW-0645">Protease</keyword>
<evidence type="ECO:0000256" key="6">
    <source>
        <dbReference type="ARBA" id="ARBA00022997"/>
    </source>
</evidence>
<evidence type="ECO:0000256" key="14">
    <source>
        <dbReference type="ARBA" id="ARBA00044351"/>
    </source>
</evidence>
<dbReference type="GO" id="GO:0006508">
    <property type="term" value="P:proteolysis"/>
    <property type="evidence" value="ECO:0007669"/>
    <property type="project" value="UniProtKB-KW"/>
</dbReference>
<dbReference type="GO" id="GO:0030145">
    <property type="term" value="F:manganese ion binding"/>
    <property type="evidence" value="ECO:0007669"/>
    <property type="project" value="InterPro"/>
</dbReference>
<dbReference type="AlphaFoldDB" id="A0A482W567"/>
<dbReference type="InterPro" id="IPR007865">
    <property type="entry name" value="Aminopep_P_N"/>
</dbReference>
<reference evidence="18 19" key="1">
    <citation type="submission" date="2017-03" db="EMBL/GenBank/DDBJ databases">
        <title>Genome of the blue death feigning beetle - Asbolus verrucosus.</title>
        <authorList>
            <person name="Rider S.D."/>
        </authorList>
    </citation>
    <scope>NUCLEOTIDE SEQUENCE [LARGE SCALE GENOMIC DNA]</scope>
    <source>
        <strain evidence="18">Butters</strain>
        <tissue evidence="18">Head and leg muscle</tissue>
    </source>
</reference>
<dbReference type="OrthoDB" id="10261878at2759"/>
<evidence type="ECO:0000256" key="1">
    <source>
        <dbReference type="ARBA" id="ARBA00001936"/>
    </source>
</evidence>
<dbReference type="PANTHER" id="PTHR48480">
    <property type="match status" value="1"/>
</dbReference>
<evidence type="ECO:0000313" key="18">
    <source>
        <dbReference type="EMBL" id="RZC40281.1"/>
    </source>
</evidence>
<evidence type="ECO:0000256" key="4">
    <source>
        <dbReference type="ARBA" id="ARBA00022723"/>
    </source>
</evidence>
<name>A0A482W567_ASBVE</name>
<dbReference type="Pfam" id="PF05195">
    <property type="entry name" value="AMP_N"/>
    <property type="match status" value="1"/>
</dbReference>
<evidence type="ECO:0000256" key="2">
    <source>
        <dbReference type="ARBA" id="ARBA00011738"/>
    </source>
</evidence>
<dbReference type="SUPFAM" id="SSF55920">
    <property type="entry name" value="Creatinase/aminopeptidase"/>
    <property type="match status" value="1"/>
</dbReference>
<proteinExistence type="inferred from homology"/>
<evidence type="ECO:0000256" key="13">
    <source>
        <dbReference type="ARBA" id="ARBA00044284"/>
    </source>
</evidence>
<dbReference type="Pfam" id="PF00557">
    <property type="entry name" value="Peptidase_M24"/>
    <property type="match status" value="1"/>
</dbReference>
<dbReference type="SMART" id="SM01011">
    <property type="entry name" value="AMP_N"/>
    <property type="match status" value="1"/>
</dbReference>
<keyword evidence="4 16" id="KW-0479">Metal-binding</keyword>
<evidence type="ECO:0000256" key="7">
    <source>
        <dbReference type="ARBA" id="ARBA00023049"/>
    </source>
</evidence>
<keyword evidence="8" id="KW-0464">Manganese</keyword>
<evidence type="ECO:0000256" key="9">
    <source>
        <dbReference type="ARBA" id="ARBA00043990"/>
    </source>
</evidence>
<comment type="catalytic activity">
    <reaction evidence="15">
        <text>Xaa-L-Pro dipeptide + H2O = an L-alpha-amino acid + L-proline</text>
        <dbReference type="Rhea" id="RHEA:76407"/>
        <dbReference type="ChEBI" id="CHEBI:15377"/>
        <dbReference type="ChEBI" id="CHEBI:59869"/>
        <dbReference type="ChEBI" id="CHEBI:60039"/>
        <dbReference type="ChEBI" id="CHEBI:195196"/>
        <dbReference type="EC" id="3.4.13.9"/>
    </reaction>
</comment>
<protein>
    <recommendedName>
        <fullName evidence="11">Xaa-Pro dipeptidase</fullName>
        <ecNumber evidence="10">3.4.13.9</ecNumber>
    </recommendedName>
    <alternativeName>
        <fullName evidence="14">Imidodipeptidase</fullName>
    </alternativeName>
    <alternativeName>
        <fullName evidence="12">Peptidase D</fullName>
    </alternativeName>
    <alternativeName>
        <fullName evidence="13">Proline dipeptidase</fullName>
    </alternativeName>
</protein>
<feature type="domain" description="Aminopeptidase P N-terminal" evidence="17">
    <location>
        <begin position="27"/>
        <end position="163"/>
    </location>
</feature>
<keyword evidence="5" id="KW-0378">Hydrolase</keyword>
<keyword evidence="19" id="KW-1185">Reference proteome</keyword>
<dbReference type="CDD" id="cd01087">
    <property type="entry name" value="Prolidase"/>
    <property type="match status" value="1"/>
</dbReference>
<dbReference type="InterPro" id="IPR036005">
    <property type="entry name" value="Creatinase/aminopeptidase-like"/>
</dbReference>
<evidence type="ECO:0000256" key="11">
    <source>
        <dbReference type="ARBA" id="ARBA00044141"/>
    </source>
</evidence>
<comment type="cofactor">
    <cofactor evidence="1">
        <name>Mn(2+)</name>
        <dbReference type="ChEBI" id="CHEBI:29035"/>
    </cofactor>
</comment>
<evidence type="ECO:0000313" key="19">
    <source>
        <dbReference type="Proteomes" id="UP000292052"/>
    </source>
</evidence>
<evidence type="ECO:0000256" key="12">
    <source>
        <dbReference type="ARBA" id="ARBA00044252"/>
    </source>
</evidence>
<dbReference type="GO" id="GO:0102009">
    <property type="term" value="F:proline dipeptidase activity"/>
    <property type="evidence" value="ECO:0007669"/>
    <property type="project" value="UniProtKB-EC"/>
</dbReference>
<dbReference type="InterPro" id="IPR052433">
    <property type="entry name" value="X-Pro_dipept-like"/>
</dbReference>
<dbReference type="Gene3D" id="3.90.230.10">
    <property type="entry name" value="Creatinase/methionine aminopeptidase superfamily"/>
    <property type="match status" value="1"/>
</dbReference>
<comment type="similarity">
    <text evidence="9">Belongs to the peptidase M24B family. Eukaryotic-type prolidase subfamily.</text>
</comment>
<evidence type="ECO:0000256" key="5">
    <source>
        <dbReference type="ARBA" id="ARBA00022801"/>
    </source>
</evidence>
<gene>
    <name evidence="18" type="ORF">BDFB_011054</name>
</gene>
<accession>A0A482W567</accession>
<dbReference type="STRING" id="1661398.A0A482W567"/>
<dbReference type="Proteomes" id="UP000292052">
    <property type="component" value="Unassembled WGS sequence"/>
</dbReference>
<comment type="caution">
    <text evidence="18">The sequence shown here is derived from an EMBL/GenBank/DDBJ whole genome shotgun (WGS) entry which is preliminary data.</text>
</comment>
<keyword evidence="6" id="KW-0224">Dipeptidase</keyword>
<dbReference type="InterPro" id="IPR029149">
    <property type="entry name" value="Creatin/AminoP/Spt16_N"/>
</dbReference>
<dbReference type="PANTHER" id="PTHR48480:SF2">
    <property type="entry name" value="PEPTIDASE D"/>
    <property type="match status" value="1"/>
</dbReference>
<dbReference type="GO" id="GO:0070006">
    <property type="term" value="F:metalloaminopeptidase activity"/>
    <property type="evidence" value="ECO:0007669"/>
    <property type="project" value="InterPro"/>
</dbReference>
<evidence type="ECO:0000256" key="15">
    <source>
        <dbReference type="ARBA" id="ARBA00048994"/>
    </source>
</evidence>
<sequence length="499" mass="55441">MALLASSTSGIFSSCGSLWMGGDTFEVPLELFAVNRRRLAKRLSRIVDGRPFVLLQGGSELPFYDTDLTYHVFRQESFFMWTFGVIESGCYGAVDVISGSAYLFIPRISDKYQIVWMGVRTLEDFSGRYNIRNVHYCDEMEKVLHNAHPSVLLTLKGVNSDSGLPVNEAKFPGIEKFSVDNTILYEEIADLRVFKTDLEISVLKYVTEISSEGHRKVMRYVKGGNKFEYQCESEFLHHCYSVGGCRQVAYTSICASARNTAILQYGHADSPNDKMIESDDLCLFDMGASYFGFCSSVGCCFPASGKFTADQKLIYEAVLAASCAVFKACKPGVKWVDIHILGNQVLLGELVKAKLLKGDPEAMTSVGLGAIFQPHGIGHFLGLDVHDVGGYLSSQPPRRGEPRGIDKLRTARVLQERMVLCIEPACYFIDVLLDEALKDAVLSKFLIPEAIARFRGFGGVRIVDVIAITKNGAVNFTKVPRTVKDIEKWMAGKDDKKYK</sequence>
<dbReference type="EC" id="3.4.13.9" evidence="10"/>
<comment type="subunit">
    <text evidence="2">Homodimer.</text>
</comment>
<evidence type="ECO:0000256" key="10">
    <source>
        <dbReference type="ARBA" id="ARBA00044051"/>
    </source>
</evidence>
<evidence type="ECO:0000256" key="8">
    <source>
        <dbReference type="ARBA" id="ARBA00023211"/>
    </source>
</evidence>
<dbReference type="Gene3D" id="3.40.350.10">
    <property type="entry name" value="Creatinase/prolidase N-terminal domain"/>
    <property type="match status" value="1"/>
</dbReference>
<organism evidence="18 19">
    <name type="scientific">Asbolus verrucosus</name>
    <name type="common">Desert ironclad beetle</name>
    <dbReference type="NCBI Taxonomy" id="1661398"/>
    <lineage>
        <taxon>Eukaryota</taxon>
        <taxon>Metazoa</taxon>
        <taxon>Ecdysozoa</taxon>
        <taxon>Arthropoda</taxon>
        <taxon>Hexapoda</taxon>
        <taxon>Insecta</taxon>
        <taxon>Pterygota</taxon>
        <taxon>Neoptera</taxon>
        <taxon>Endopterygota</taxon>
        <taxon>Coleoptera</taxon>
        <taxon>Polyphaga</taxon>
        <taxon>Cucujiformia</taxon>
        <taxon>Tenebrionidae</taxon>
        <taxon>Pimeliinae</taxon>
        <taxon>Asbolus</taxon>
    </lineage>
</organism>
<evidence type="ECO:0000256" key="16">
    <source>
        <dbReference type="RuleBase" id="RU000590"/>
    </source>
</evidence>
<dbReference type="PROSITE" id="PS00491">
    <property type="entry name" value="PROLINE_PEPTIDASE"/>
    <property type="match status" value="1"/>
</dbReference>
<evidence type="ECO:0000259" key="17">
    <source>
        <dbReference type="SMART" id="SM01011"/>
    </source>
</evidence>